<reference evidence="3 4" key="1">
    <citation type="submission" date="2021-08" db="EMBL/GenBank/DDBJ databases">
        <title>Streptomyces sp. PTM05 isolated from lichen.</title>
        <authorList>
            <person name="Somphong A."/>
            <person name="Phongsopitanun W."/>
            <person name="Tanasupawat S."/>
        </authorList>
    </citation>
    <scope>NUCLEOTIDE SEQUENCE [LARGE SCALE GENOMIC DNA]</scope>
    <source>
        <strain evidence="3 4">Ptm05</strain>
    </source>
</reference>
<dbReference type="Proteomes" id="UP001198565">
    <property type="component" value="Unassembled WGS sequence"/>
</dbReference>
<dbReference type="SUPFAM" id="SSF51735">
    <property type="entry name" value="NAD(P)-binding Rossmann-fold domains"/>
    <property type="match status" value="1"/>
</dbReference>
<accession>A0ABS7QP19</accession>
<dbReference type="RefSeq" id="WP_222975338.1">
    <property type="nucleotide sequence ID" value="NZ_JAINVZ010000004.1"/>
</dbReference>
<proteinExistence type="predicted"/>
<protein>
    <submittedName>
        <fullName evidence="3">NAD-dependent epimerase/dehydratase family protein</fullName>
    </submittedName>
</protein>
<dbReference type="PANTHER" id="PTHR48079">
    <property type="entry name" value="PROTEIN YEEZ"/>
    <property type="match status" value="1"/>
</dbReference>
<feature type="domain" description="3-beta hydroxysteroid dehydrogenase/isomerase" evidence="2">
    <location>
        <begin position="35"/>
        <end position="279"/>
    </location>
</feature>
<evidence type="ECO:0000259" key="2">
    <source>
        <dbReference type="Pfam" id="PF01073"/>
    </source>
</evidence>
<dbReference type="PANTHER" id="PTHR48079:SF6">
    <property type="entry name" value="NAD(P)-BINDING DOMAIN-CONTAINING PROTEIN-RELATED"/>
    <property type="match status" value="1"/>
</dbReference>
<feature type="region of interest" description="Disordered" evidence="1">
    <location>
        <begin position="154"/>
        <end position="174"/>
    </location>
</feature>
<feature type="region of interest" description="Disordered" evidence="1">
    <location>
        <begin position="1"/>
        <end position="24"/>
    </location>
</feature>
<evidence type="ECO:0000313" key="3">
    <source>
        <dbReference type="EMBL" id="MBY8884673.1"/>
    </source>
</evidence>
<dbReference type="InterPro" id="IPR036291">
    <property type="entry name" value="NAD(P)-bd_dom_sf"/>
</dbReference>
<dbReference type="EMBL" id="JAINVZ010000004">
    <property type="protein sequence ID" value="MBY8884673.1"/>
    <property type="molecule type" value="Genomic_DNA"/>
</dbReference>
<organism evidence="3 4">
    <name type="scientific">Streptantibioticus parmotrematis</name>
    <dbReference type="NCBI Taxonomy" id="2873249"/>
    <lineage>
        <taxon>Bacteria</taxon>
        <taxon>Bacillati</taxon>
        <taxon>Actinomycetota</taxon>
        <taxon>Actinomycetes</taxon>
        <taxon>Kitasatosporales</taxon>
        <taxon>Streptomycetaceae</taxon>
        <taxon>Streptantibioticus</taxon>
    </lineage>
</organism>
<keyword evidence="4" id="KW-1185">Reference proteome</keyword>
<gene>
    <name evidence="3" type="ORF">K7472_07420</name>
</gene>
<comment type="caution">
    <text evidence="3">The sequence shown here is derived from an EMBL/GenBank/DDBJ whole genome shotgun (WGS) entry which is preliminary data.</text>
</comment>
<name>A0ABS7QP19_9ACTN</name>
<dbReference type="InterPro" id="IPR002225">
    <property type="entry name" value="3Beta_OHSteriod_DH/Estase"/>
</dbReference>
<dbReference type="Pfam" id="PF01073">
    <property type="entry name" value="3Beta_HSD"/>
    <property type="match status" value="1"/>
</dbReference>
<dbReference type="InterPro" id="IPR051783">
    <property type="entry name" value="NAD(P)-dependent_oxidoreduct"/>
</dbReference>
<sequence length="345" mass="36215">MPGRTTGGTADAAQHGIRQASPDHDLDLDDVAITVTGAGGFIGRHVARLAAAGAPRRLRLLAHRAPVTAHPTATAASGDHAVVRGDLTDPGSLRGLCDGTDVLIHCASLVGGTAEECEAVNAEGTRALLAEAARADVARVVYLSTASVHGRGPFRAARPGDLPYAPQSPTSRSRAEAERAVLDAGGFVLRPHLVLGTGDRWVVPGLATLSRALGATVDGWQARLSLVEAGDLARALLAVATAPAERLTSRVYYANHPEPVTVDALLREVVAVAGQEWPTTDLPYARALERLRARGGGAHHLDMVAVDHWFDSEPLWRDTGCAPGPAFPQVLAPHARWYAEALRRA</sequence>
<evidence type="ECO:0000313" key="4">
    <source>
        <dbReference type="Proteomes" id="UP001198565"/>
    </source>
</evidence>
<dbReference type="Gene3D" id="3.40.50.720">
    <property type="entry name" value="NAD(P)-binding Rossmann-like Domain"/>
    <property type="match status" value="1"/>
</dbReference>
<evidence type="ECO:0000256" key="1">
    <source>
        <dbReference type="SAM" id="MobiDB-lite"/>
    </source>
</evidence>